<dbReference type="Proteomes" id="UP000001194">
    <property type="component" value="Unassembled WGS sequence"/>
</dbReference>
<organism evidence="3">
    <name type="scientific">Laccaria bicolor (strain S238N-H82 / ATCC MYA-4686)</name>
    <name type="common">Bicoloured deceiver</name>
    <name type="synonym">Laccaria laccata var. bicolor</name>
    <dbReference type="NCBI Taxonomy" id="486041"/>
    <lineage>
        <taxon>Eukaryota</taxon>
        <taxon>Fungi</taxon>
        <taxon>Dikarya</taxon>
        <taxon>Basidiomycota</taxon>
        <taxon>Agaricomycotina</taxon>
        <taxon>Agaricomycetes</taxon>
        <taxon>Agaricomycetidae</taxon>
        <taxon>Agaricales</taxon>
        <taxon>Agaricineae</taxon>
        <taxon>Hydnangiaceae</taxon>
        <taxon>Laccaria</taxon>
    </lineage>
</organism>
<keyword evidence="3" id="KW-1185">Reference proteome</keyword>
<dbReference type="AlphaFoldDB" id="B0D6T1"/>
<evidence type="ECO:0000313" key="2">
    <source>
        <dbReference type="EMBL" id="EDR09530.1"/>
    </source>
</evidence>
<dbReference type="InParanoid" id="B0D6T1"/>
<sequence>MIVFANCPESRDAQPSSHINSSHHGQMSRSKPGSSSLNGSGGIEPLGLAICTLYSSLSGDQAPVEDSARLALRGTSGPGVSEIDPVGLVVDVSDAEKRSKVSSVEVKDLVAWPSTRLYVYYRVYDEGGEISSKTSFDDTDSSLGRLDTLCISPPYTALSLKYCITKAEGVSPDRVCDLFEDEGGDSTLKDGDTVALLSDSYPGVSKEEPLAIVYGVQKDATNPSEQLEFAEYGTWENIDAYQIGLNAFLKKPCKSFVHVKE</sequence>
<dbReference type="HOGENOM" id="CLU_1065841_0_0_1"/>
<feature type="region of interest" description="Disordered" evidence="1">
    <location>
        <begin position="1"/>
        <end position="38"/>
    </location>
</feature>
<dbReference type="KEGG" id="lbc:LACBIDRAFT_293807"/>
<accession>B0D6T1</accession>
<feature type="compositionally biased region" description="Polar residues" evidence="1">
    <location>
        <begin position="13"/>
        <end position="38"/>
    </location>
</feature>
<evidence type="ECO:0000313" key="3">
    <source>
        <dbReference type="Proteomes" id="UP000001194"/>
    </source>
</evidence>
<gene>
    <name evidence="2" type="ORF">LACBIDRAFT_293807</name>
</gene>
<dbReference type="RefSeq" id="XP_001879879.1">
    <property type="nucleotide sequence ID" value="XM_001879844.1"/>
</dbReference>
<name>B0D6T1_LACBS</name>
<dbReference type="GeneID" id="6075615"/>
<dbReference type="EMBL" id="DS547099">
    <property type="protein sequence ID" value="EDR09530.1"/>
    <property type="molecule type" value="Genomic_DNA"/>
</dbReference>
<dbReference type="OrthoDB" id="2995174at2759"/>
<reference evidence="2 3" key="1">
    <citation type="journal article" date="2008" name="Nature">
        <title>The genome of Laccaria bicolor provides insights into mycorrhizal symbiosis.</title>
        <authorList>
            <person name="Martin F."/>
            <person name="Aerts A."/>
            <person name="Ahren D."/>
            <person name="Brun A."/>
            <person name="Danchin E.G.J."/>
            <person name="Duchaussoy F."/>
            <person name="Gibon J."/>
            <person name="Kohler A."/>
            <person name="Lindquist E."/>
            <person name="Pereda V."/>
            <person name="Salamov A."/>
            <person name="Shapiro H.J."/>
            <person name="Wuyts J."/>
            <person name="Blaudez D."/>
            <person name="Buee M."/>
            <person name="Brokstein P."/>
            <person name="Canbaeck B."/>
            <person name="Cohen D."/>
            <person name="Courty P.E."/>
            <person name="Coutinho P.M."/>
            <person name="Delaruelle C."/>
            <person name="Detter J.C."/>
            <person name="Deveau A."/>
            <person name="DiFazio S."/>
            <person name="Duplessis S."/>
            <person name="Fraissinet-Tachet L."/>
            <person name="Lucic E."/>
            <person name="Frey-Klett P."/>
            <person name="Fourrey C."/>
            <person name="Feussner I."/>
            <person name="Gay G."/>
            <person name="Grimwood J."/>
            <person name="Hoegger P.J."/>
            <person name="Jain P."/>
            <person name="Kilaru S."/>
            <person name="Labbe J."/>
            <person name="Lin Y.C."/>
            <person name="Legue V."/>
            <person name="Le Tacon F."/>
            <person name="Marmeisse R."/>
            <person name="Melayah D."/>
            <person name="Montanini B."/>
            <person name="Muratet M."/>
            <person name="Nehls U."/>
            <person name="Niculita-Hirzel H."/>
            <person name="Oudot-Le Secq M.P."/>
            <person name="Peter M."/>
            <person name="Quesneville H."/>
            <person name="Rajashekar B."/>
            <person name="Reich M."/>
            <person name="Rouhier N."/>
            <person name="Schmutz J."/>
            <person name="Yin T."/>
            <person name="Chalot M."/>
            <person name="Henrissat B."/>
            <person name="Kuees U."/>
            <person name="Lucas S."/>
            <person name="Van de Peer Y."/>
            <person name="Podila G.K."/>
            <person name="Polle A."/>
            <person name="Pukkila P.J."/>
            <person name="Richardson P.M."/>
            <person name="Rouze P."/>
            <person name="Sanders I.R."/>
            <person name="Stajich J.E."/>
            <person name="Tunlid A."/>
            <person name="Tuskan G."/>
            <person name="Grigoriev I.V."/>
        </authorList>
    </citation>
    <scope>NUCLEOTIDE SEQUENCE [LARGE SCALE GENOMIC DNA]</scope>
    <source>
        <strain evidence="3">S238N-H82 / ATCC MYA-4686</strain>
    </source>
</reference>
<proteinExistence type="predicted"/>
<evidence type="ECO:0000256" key="1">
    <source>
        <dbReference type="SAM" id="MobiDB-lite"/>
    </source>
</evidence>
<protein>
    <submittedName>
        <fullName evidence="2">Predicted protein</fullName>
    </submittedName>
</protein>